<dbReference type="EMBL" id="JAXOJX010000001">
    <property type="protein sequence ID" value="MDZ5455013.1"/>
    <property type="molecule type" value="Genomic_DNA"/>
</dbReference>
<organism evidence="1 2">
    <name type="scientific">Azohydromonas lata</name>
    <dbReference type="NCBI Taxonomy" id="45677"/>
    <lineage>
        <taxon>Bacteria</taxon>
        <taxon>Pseudomonadati</taxon>
        <taxon>Pseudomonadota</taxon>
        <taxon>Betaproteobacteria</taxon>
        <taxon>Burkholderiales</taxon>
        <taxon>Sphaerotilaceae</taxon>
        <taxon>Azohydromonas</taxon>
    </lineage>
</organism>
<keyword evidence="1" id="KW-0614">Plasmid</keyword>
<dbReference type="RefSeq" id="WP_322464113.1">
    <property type="nucleotide sequence ID" value="NZ_JAXOJX010000001.1"/>
</dbReference>
<protein>
    <submittedName>
        <fullName evidence="1">Uncharacterized protein</fullName>
    </submittedName>
</protein>
<name>A0ABU5IAK4_9BURK</name>
<keyword evidence="2" id="KW-1185">Reference proteome</keyword>
<reference evidence="1 2" key="1">
    <citation type="submission" date="2023-11" db="EMBL/GenBank/DDBJ databases">
        <title>Draft genome of Azohydromonas lata strain H1 (DSM1123), a polyhydroxyalkanoate producer.</title>
        <authorList>
            <person name="Traversa D."/>
            <person name="D'Addabbo P."/>
            <person name="Pazzani C."/>
            <person name="Manzari C."/>
            <person name="Chiara M."/>
            <person name="Scrascia M."/>
        </authorList>
    </citation>
    <scope>NUCLEOTIDE SEQUENCE [LARGE SCALE GENOMIC DNA]</scope>
    <source>
        <strain evidence="1 2">H1</strain>
        <plasmid evidence="1">unnamed</plasmid>
    </source>
</reference>
<geneLocation type="plasmid" evidence="1">
    <name>unnamed</name>
</geneLocation>
<gene>
    <name evidence="1" type="ORF">SM757_00360</name>
</gene>
<dbReference type="Proteomes" id="UP001293718">
    <property type="component" value="Unassembled WGS sequence"/>
</dbReference>
<sequence length="60" mass="6891">MKVIFFTQGADTRFVLPATRTCVFFCGGRWRTAVLRCATTYAVALLEHGWQRQPVEVVER</sequence>
<proteinExistence type="predicted"/>
<comment type="caution">
    <text evidence="1">The sequence shown here is derived from an EMBL/GenBank/DDBJ whole genome shotgun (WGS) entry which is preliminary data.</text>
</comment>
<accession>A0ABU5IAK4</accession>
<evidence type="ECO:0000313" key="1">
    <source>
        <dbReference type="EMBL" id="MDZ5455013.1"/>
    </source>
</evidence>
<evidence type="ECO:0000313" key="2">
    <source>
        <dbReference type="Proteomes" id="UP001293718"/>
    </source>
</evidence>